<evidence type="ECO:0000313" key="4">
    <source>
        <dbReference type="Proteomes" id="UP001176961"/>
    </source>
</evidence>
<keyword evidence="1" id="KW-0812">Transmembrane</keyword>
<evidence type="ECO:0000256" key="2">
    <source>
        <dbReference type="SAM" id="SignalP"/>
    </source>
</evidence>
<evidence type="ECO:0000313" key="3">
    <source>
        <dbReference type="EMBL" id="CAJ0608861.1"/>
    </source>
</evidence>
<organism evidence="3 4">
    <name type="scientific">Cylicocyclus nassatus</name>
    <name type="common">Nematode worm</name>
    <dbReference type="NCBI Taxonomy" id="53992"/>
    <lineage>
        <taxon>Eukaryota</taxon>
        <taxon>Metazoa</taxon>
        <taxon>Ecdysozoa</taxon>
        <taxon>Nematoda</taxon>
        <taxon>Chromadorea</taxon>
        <taxon>Rhabditida</taxon>
        <taxon>Rhabditina</taxon>
        <taxon>Rhabditomorpha</taxon>
        <taxon>Strongyloidea</taxon>
        <taxon>Strongylidae</taxon>
        <taxon>Cylicocyclus</taxon>
    </lineage>
</organism>
<feature type="chain" id="PRO_5041217116" evidence="2">
    <location>
        <begin position="30"/>
        <end position="204"/>
    </location>
</feature>
<feature type="transmembrane region" description="Helical" evidence="1">
    <location>
        <begin position="156"/>
        <end position="179"/>
    </location>
</feature>
<protein>
    <submittedName>
        <fullName evidence="3">Uncharacterized protein</fullName>
    </submittedName>
</protein>
<dbReference type="Proteomes" id="UP001176961">
    <property type="component" value="Unassembled WGS sequence"/>
</dbReference>
<dbReference type="AlphaFoldDB" id="A0AA36HEF9"/>
<feature type="signal peptide" evidence="2">
    <location>
        <begin position="1"/>
        <end position="29"/>
    </location>
</feature>
<comment type="caution">
    <text evidence="3">The sequence shown here is derived from an EMBL/GenBank/DDBJ whole genome shotgun (WGS) entry which is preliminary data.</text>
</comment>
<keyword evidence="2" id="KW-0732">Signal</keyword>
<proteinExistence type="predicted"/>
<evidence type="ECO:0000256" key="1">
    <source>
        <dbReference type="SAM" id="Phobius"/>
    </source>
</evidence>
<dbReference type="EMBL" id="CATQJL010000326">
    <property type="protein sequence ID" value="CAJ0608861.1"/>
    <property type="molecule type" value="Genomic_DNA"/>
</dbReference>
<keyword evidence="1" id="KW-0472">Membrane</keyword>
<sequence length="204" mass="22955">MTDPSFHIFIFSRSLKVWSILIIVTPVQCDYLTEQITGCSSKCSVTTDKDLTCFNTTLEYFTATWMGVMRNYVASQLNLAERSPNRVPPSKEQMVSTTLAVMSQVQPLNIEDEEGLLSVEQARPIVEALVDNVLSNTPGMYNTSCPEGCELSESPWIWLFLVSALANVLLVIMTIAFMMHSYFKAKRMLRETGVPSISKEIKQH</sequence>
<reference evidence="3" key="1">
    <citation type="submission" date="2023-07" db="EMBL/GenBank/DDBJ databases">
        <authorList>
            <consortium name="CYATHOMIX"/>
        </authorList>
    </citation>
    <scope>NUCLEOTIDE SEQUENCE</scope>
    <source>
        <strain evidence="3">N/A</strain>
    </source>
</reference>
<name>A0AA36HEF9_CYLNA</name>
<keyword evidence="4" id="KW-1185">Reference proteome</keyword>
<keyword evidence="1" id="KW-1133">Transmembrane helix</keyword>
<accession>A0AA36HEF9</accession>
<gene>
    <name evidence="3" type="ORF">CYNAS_LOCUS20844</name>
</gene>